<accession>A0A978USN6</accession>
<protein>
    <recommendedName>
        <fullName evidence="1">Protein DA1-like domain-containing protein</fullName>
    </recommendedName>
</protein>
<evidence type="ECO:0000313" key="3">
    <source>
        <dbReference type="Proteomes" id="UP000813462"/>
    </source>
</evidence>
<dbReference type="Proteomes" id="UP000813462">
    <property type="component" value="Unassembled WGS sequence"/>
</dbReference>
<gene>
    <name evidence="2" type="ORF">FEM48_Zijuj09G0111700</name>
</gene>
<sequence>MSPDQLASNPEYWNQIFCSTHMDDGTPICRACHRLKASHVTYIELGDGREICQDCCGSAILDTKSFESLIITSSSRIGNRMTVIKKPSEPNNGSMLSIAVLFGFTEALTGAILVHEMMHVWLRLQDIEPLELKLEEGICQVISRRWLDWYESNVVETDTETTKQSDSERGEFLRNLLRIYKLRLELDSSFDYGDGFIEAQRATSQFGLQSTIQYIITNERLPL</sequence>
<dbReference type="InterPro" id="IPR045218">
    <property type="entry name" value="DA1-like"/>
</dbReference>
<dbReference type="EMBL" id="JAEACU010000009">
    <property type="protein sequence ID" value="KAH7517886.1"/>
    <property type="molecule type" value="Genomic_DNA"/>
</dbReference>
<name>A0A978USN6_ZIZJJ</name>
<dbReference type="InterPro" id="IPR022087">
    <property type="entry name" value="DA1-like_dom"/>
</dbReference>
<feature type="domain" description="Protein DA1-like" evidence="1">
    <location>
        <begin position="74"/>
        <end position="216"/>
    </location>
</feature>
<evidence type="ECO:0000313" key="2">
    <source>
        <dbReference type="EMBL" id="KAH7517886.1"/>
    </source>
</evidence>
<dbReference type="Pfam" id="PF12315">
    <property type="entry name" value="DA1-like"/>
    <property type="match status" value="1"/>
</dbReference>
<dbReference type="PANTHER" id="PTHR24209:SF31">
    <property type="entry name" value="PROTEIN DA1-LIKE ISOFORM X1"/>
    <property type="match status" value="1"/>
</dbReference>
<dbReference type="AlphaFoldDB" id="A0A978USN6"/>
<dbReference type="PANTHER" id="PTHR24209">
    <property type="entry name" value="PROTEIN DA1-RELATED 2"/>
    <property type="match status" value="1"/>
</dbReference>
<reference evidence="2" key="1">
    <citation type="journal article" date="2021" name="Front. Plant Sci.">
        <title>Chromosome-Scale Genome Assembly for Chinese Sour Jujube and Insights Into Its Genome Evolution and Domestication Signature.</title>
        <authorList>
            <person name="Shen L.-Y."/>
            <person name="Luo H."/>
            <person name="Wang X.-L."/>
            <person name="Wang X.-M."/>
            <person name="Qiu X.-J."/>
            <person name="Liu H."/>
            <person name="Zhou S.-S."/>
            <person name="Jia K.-H."/>
            <person name="Nie S."/>
            <person name="Bao Y.-T."/>
            <person name="Zhang R.-G."/>
            <person name="Yun Q.-Z."/>
            <person name="Chai Y.-H."/>
            <person name="Lu J.-Y."/>
            <person name="Li Y."/>
            <person name="Zhao S.-W."/>
            <person name="Mao J.-F."/>
            <person name="Jia S.-G."/>
            <person name="Mao Y.-M."/>
        </authorList>
    </citation>
    <scope>NUCLEOTIDE SEQUENCE</scope>
    <source>
        <strain evidence="2">AT0</strain>
        <tissue evidence="2">Leaf</tissue>
    </source>
</reference>
<proteinExistence type="predicted"/>
<comment type="caution">
    <text evidence="2">The sequence shown here is derived from an EMBL/GenBank/DDBJ whole genome shotgun (WGS) entry which is preliminary data.</text>
</comment>
<evidence type="ECO:0000259" key="1">
    <source>
        <dbReference type="Pfam" id="PF12315"/>
    </source>
</evidence>
<dbReference type="GO" id="GO:0043130">
    <property type="term" value="F:ubiquitin binding"/>
    <property type="evidence" value="ECO:0007669"/>
    <property type="project" value="TreeGrafter"/>
</dbReference>
<organism evidence="2 3">
    <name type="scientific">Ziziphus jujuba var. spinosa</name>
    <dbReference type="NCBI Taxonomy" id="714518"/>
    <lineage>
        <taxon>Eukaryota</taxon>
        <taxon>Viridiplantae</taxon>
        <taxon>Streptophyta</taxon>
        <taxon>Embryophyta</taxon>
        <taxon>Tracheophyta</taxon>
        <taxon>Spermatophyta</taxon>
        <taxon>Magnoliopsida</taxon>
        <taxon>eudicotyledons</taxon>
        <taxon>Gunneridae</taxon>
        <taxon>Pentapetalae</taxon>
        <taxon>rosids</taxon>
        <taxon>fabids</taxon>
        <taxon>Rosales</taxon>
        <taxon>Rhamnaceae</taxon>
        <taxon>Paliureae</taxon>
        <taxon>Ziziphus</taxon>
    </lineage>
</organism>